<reference evidence="3 4" key="1">
    <citation type="submission" date="2019-04" db="EMBL/GenBank/DDBJ databases">
        <authorList>
            <person name="Li J."/>
        </authorList>
    </citation>
    <scope>NUCLEOTIDE SEQUENCE [LARGE SCALE GENOMIC DNA]</scope>
    <source>
        <strain evidence="3 4">KCTC 42687</strain>
    </source>
</reference>
<keyword evidence="1" id="KW-0472">Membrane</keyword>
<evidence type="ECO:0000256" key="1">
    <source>
        <dbReference type="SAM" id="Phobius"/>
    </source>
</evidence>
<dbReference type="AlphaFoldDB" id="A0A4U0R8P1"/>
<comment type="caution">
    <text evidence="3">The sequence shown here is derived from an EMBL/GenBank/DDBJ whole genome shotgun (WGS) entry which is preliminary data.</text>
</comment>
<evidence type="ECO:0000313" key="3">
    <source>
        <dbReference type="EMBL" id="TJZ91513.1"/>
    </source>
</evidence>
<evidence type="ECO:0000259" key="2">
    <source>
        <dbReference type="Pfam" id="PF18160"/>
    </source>
</evidence>
<sequence>MWMVAGEIIQMSPDEAEYYKSRSRKMKVTAYVRFDLSERLSNIEYINLIISVLMTVYLTGWVIFVQFYPSALSDEQKTLLSFTSVMASITLLCMTILDHASARSVRANTFLESADSALRLADELDLACLTGDRTLATSLIASYSTSLRAAKVNHSSEDYQLYVDKENSRNQKFFSKARIRYQCRIIMYYAKRVLLQIASSLGVLFATALVVVGAVGG</sequence>
<feature type="transmembrane region" description="Helical" evidence="1">
    <location>
        <begin position="79"/>
        <end position="97"/>
    </location>
</feature>
<accession>A0A4U0R8P1</accession>
<dbReference type="Proteomes" id="UP000309747">
    <property type="component" value="Unassembled WGS sequence"/>
</dbReference>
<name>A0A4U0R8P1_9RHOB</name>
<protein>
    <submittedName>
        <fullName evidence="3">SLATT domain-containing protein</fullName>
    </submittedName>
</protein>
<gene>
    <name evidence="3" type="ORF">FA743_10415</name>
</gene>
<organism evidence="3 4">
    <name type="scientific">Paracoccus gahaiensis</name>
    <dbReference type="NCBI Taxonomy" id="1706839"/>
    <lineage>
        <taxon>Bacteria</taxon>
        <taxon>Pseudomonadati</taxon>
        <taxon>Pseudomonadota</taxon>
        <taxon>Alphaproteobacteria</taxon>
        <taxon>Rhodobacterales</taxon>
        <taxon>Paracoccaceae</taxon>
        <taxon>Paracoccus</taxon>
    </lineage>
</organism>
<keyword evidence="1" id="KW-1133">Transmembrane helix</keyword>
<keyword evidence="1" id="KW-0812">Transmembrane</keyword>
<feature type="transmembrane region" description="Helical" evidence="1">
    <location>
        <begin position="45"/>
        <end position="67"/>
    </location>
</feature>
<keyword evidence="4" id="KW-1185">Reference proteome</keyword>
<dbReference type="NCBIfam" id="NF033631">
    <property type="entry name" value="SLATT_5"/>
    <property type="match status" value="1"/>
</dbReference>
<proteinExistence type="predicted"/>
<feature type="domain" description="SMODS and SLOG-associating 2TM effector" evidence="2">
    <location>
        <begin position="17"/>
        <end position="197"/>
    </location>
</feature>
<dbReference type="Pfam" id="PF18160">
    <property type="entry name" value="SLATT_5"/>
    <property type="match status" value="1"/>
</dbReference>
<dbReference type="EMBL" id="SUNI01000009">
    <property type="protein sequence ID" value="TJZ91513.1"/>
    <property type="molecule type" value="Genomic_DNA"/>
</dbReference>
<evidence type="ECO:0000313" key="4">
    <source>
        <dbReference type="Proteomes" id="UP000309747"/>
    </source>
</evidence>
<dbReference type="InterPro" id="IPR041115">
    <property type="entry name" value="SLATT_5"/>
</dbReference>
<feature type="transmembrane region" description="Helical" evidence="1">
    <location>
        <begin position="193"/>
        <end position="215"/>
    </location>
</feature>